<protein>
    <recommendedName>
        <fullName evidence="4">Transmembrane protein</fullName>
    </recommendedName>
</protein>
<dbReference type="PANTHER" id="PTHR36851:SF1">
    <property type="entry name" value="GLYCO_TRANS_2-LIKE DOMAIN-CONTAINING PROTEIN"/>
    <property type="match status" value="1"/>
</dbReference>
<dbReference type="AlphaFoldDB" id="A0A8S1T2C1"/>
<evidence type="ECO:0000256" key="1">
    <source>
        <dbReference type="SAM" id="Phobius"/>
    </source>
</evidence>
<feature type="transmembrane region" description="Helical" evidence="1">
    <location>
        <begin position="37"/>
        <end position="57"/>
    </location>
</feature>
<dbReference type="Proteomes" id="UP000689195">
    <property type="component" value="Unassembled WGS sequence"/>
</dbReference>
<evidence type="ECO:0000313" key="2">
    <source>
        <dbReference type="EMBL" id="CAD8144922.1"/>
    </source>
</evidence>
<evidence type="ECO:0000313" key="3">
    <source>
        <dbReference type="Proteomes" id="UP000689195"/>
    </source>
</evidence>
<sequence>MDQQNQSQRVVICSELPENPIATKMTQKEDRTCGGRFRWNLIINGIIIIMAAFPFYLPLEATLGINCFYASLWMIFTILAALTQSKIHQTMKKFQNNMEQSSLPNSSQIKFILITFIYKEPLELLLKTLQNVSQQRIAKEIIMLVCMEEKTPDKETKLSPFMNNSKTVLVNQLQLFILMEHLEKYQVNVLIIIMVLDLSQLIQKKVILTLIQISILQLILMLIQSFQKLT</sequence>
<keyword evidence="1" id="KW-1133">Transmembrane helix</keyword>
<dbReference type="EMBL" id="CAJJDO010000013">
    <property type="protein sequence ID" value="CAD8144922.1"/>
    <property type="molecule type" value="Genomic_DNA"/>
</dbReference>
<keyword evidence="3" id="KW-1185">Reference proteome</keyword>
<feature type="transmembrane region" description="Helical" evidence="1">
    <location>
        <begin position="206"/>
        <end position="226"/>
    </location>
</feature>
<dbReference type="OrthoDB" id="5819478at2759"/>
<keyword evidence="1" id="KW-0812">Transmembrane</keyword>
<comment type="caution">
    <text evidence="2">The sequence shown here is derived from an EMBL/GenBank/DDBJ whole genome shotgun (WGS) entry which is preliminary data.</text>
</comment>
<gene>
    <name evidence="2" type="ORF">PPENT_87.1.T0130468</name>
</gene>
<keyword evidence="1" id="KW-0472">Membrane</keyword>
<accession>A0A8S1T2C1</accession>
<evidence type="ECO:0008006" key="4">
    <source>
        <dbReference type="Google" id="ProtNLM"/>
    </source>
</evidence>
<organism evidence="2 3">
    <name type="scientific">Paramecium pentaurelia</name>
    <dbReference type="NCBI Taxonomy" id="43138"/>
    <lineage>
        <taxon>Eukaryota</taxon>
        <taxon>Sar</taxon>
        <taxon>Alveolata</taxon>
        <taxon>Ciliophora</taxon>
        <taxon>Intramacronucleata</taxon>
        <taxon>Oligohymenophorea</taxon>
        <taxon>Peniculida</taxon>
        <taxon>Parameciidae</taxon>
        <taxon>Paramecium</taxon>
    </lineage>
</organism>
<reference evidence="2" key="1">
    <citation type="submission" date="2021-01" db="EMBL/GenBank/DDBJ databases">
        <authorList>
            <consortium name="Genoscope - CEA"/>
            <person name="William W."/>
        </authorList>
    </citation>
    <scope>NUCLEOTIDE SEQUENCE</scope>
</reference>
<feature type="transmembrane region" description="Helical" evidence="1">
    <location>
        <begin position="63"/>
        <end position="83"/>
    </location>
</feature>
<name>A0A8S1T2C1_9CILI</name>
<proteinExistence type="predicted"/>
<dbReference type="PANTHER" id="PTHR36851">
    <property type="entry name" value="UNNAMED PRODUCT"/>
    <property type="match status" value="1"/>
</dbReference>